<dbReference type="EMBL" id="BPLR01014043">
    <property type="protein sequence ID" value="GIY65887.1"/>
    <property type="molecule type" value="Genomic_DNA"/>
</dbReference>
<organism evidence="1 2">
    <name type="scientific">Caerostris extrusa</name>
    <name type="common">Bark spider</name>
    <name type="synonym">Caerostris bankana</name>
    <dbReference type="NCBI Taxonomy" id="172846"/>
    <lineage>
        <taxon>Eukaryota</taxon>
        <taxon>Metazoa</taxon>
        <taxon>Ecdysozoa</taxon>
        <taxon>Arthropoda</taxon>
        <taxon>Chelicerata</taxon>
        <taxon>Arachnida</taxon>
        <taxon>Araneae</taxon>
        <taxon>Araneomorphae</taxon>
        <taxon>Entelegynae</taxon>
        <taxon>Araneoidea</taxon>
        <taxon>Araneidae</taxon>
        <taxon>Caerostris</taxon>
    </lineage>
</organism>
<accession>A0AAV4V6M7</accession>
<evidence type="ECO:0000313" key="1">
    <source>
        <dbReference type="EMBL" id="GIY65887.1"/>
    </source>
</evidence>
<proteinExistence type="predicted"/>
<name>A0AAV4V6M7_CAEEX</name>
<dbReference type="AlphaFoldDB" id="A0AAV4V6M7"/>
<sequence>MLSHLRKLSEKDTVRGLLKAKHAMSFLQKENEVCLQREVIETLQERGILQREVIKRSYSSTEVIEKRYKVKLIFIEKL</sequence>
<keyword evidence="2" id="KW-1185">Reference proteome</keyword>
<protein>
    <submittedName>
        <fullName evidence="1">Uncharacterized protein</fullName>
    </submittedName>
</protein>
<evidence type="ECO:0000313" key="2">
    <source>
        <dbReference type="Proteomes" id="UP001054945"/>
    </source>
</evidence>
<gene>
    <name evidence="1" type="ORF">CEXT_730191</name>
</gene>
<dbReference type="Proteomes" id="UP001054945">
    <property type="component" value="Unassembled WGS sequence"/>
</dbReference>
<reference evidence="1 2" key="1">
    <citation type="submission" date="2021-06" db="EMBL/GenBank/DDBJ databases">
        <title>Caerostris extrusa draft genome.</title>
        <authorList>
            <person name="Kono N."/>
            <person name="Arakawa K."/>
        </authorList>
    </citation>
    <scope>NUCLEOTIDE SEQUENCE [LARGE SCALE GENOMIC DNA]</scope>
</reference>
<comment type="caution">
    <text evidence="1">The sequence shown here is derived from an EMBL/GenBank/DDBJ whole genome shotgun (WGS) entry which is preliminary data.</text>
</comment>